<dbReference type="Proteomes" id="UP000741360">
    <property type="component" value="Unassembled WGS sequence"/>
</dbReference>
<dbReference type="AlphaFoldDB" id="A0A932GQ24"/>
<sequence length="54" mass="5975">MRRLIWLFFLPASLFLLAAVPQAAEQCITCHTNPAKLQALIRPPAEIAQEEGEG</sequence>
<comment type="caution">
    <text evidence="2">The sequence shown here is derived from an EMBL/GenBank/DDBJ whole genome shotgun (WGS) entry which is preliminary data.</text>
</comment>
<proteinExistence type="predicted"/>
<reference evidence="2" key="1">
    <citation type="submission" date="2020-07" db="EMBL/GenBank/DDBJ databases">
        <title>Huge and variable diversity of episymbiotic CPR bacteria and DPANN archaea in groundwater ecosystems.</title>
        <authorList>
            <person name="He C.Y."/>
            <person name="Keren R."/>
            <person name="Whittaker M."/>
            <person name="Farag I.F."/>
            <person name="Doudna J."/>
            <person name="Cate J.H.D."/>
            <person name="Banfield J.F."/>
        </authorList>
    </citation>
    <scope>NUCLEOTIDE SEQUENCE</scope>
    <source>
        <strain evidence="2">NC_groundwater_717_Ag_S-0.2um_59_8</strain>
    </source>
</reference>
<accession>A0A932GQ24</accession>
<evidence type="ECO:0000313" key="3">
    <source>
        <dbReference type="Proteomes" id="UP000741360"/>
    </source>
</evidence>
<dbReference type="EMBL" id="JACPSX010000178">
    <property type="protein sequence ID" value="MBI3015268.1"/>
    <property type="molecule type" value="Genomic_DNA"/>
</dbReference>
<evidence type="ECO:0008006" key="4">
    <source>
        <dbReference type="Google" id="ProtNLM"/>
    </source>
</evidence>
<gene>
    <name evidence="2" type="ORF">HYY65_09465</name>
</gene>
<feature type="signal peptide" evidence="1">
    <location>
        <begin position="1"/>
        <end position="18"/>
    </location>
</feature>
<keyword evidence="1" id="KW-0732">Signal</keyword>
<feature type="chain" id="PRO_5037979029" description="Cytochrome C" evidence="1">
    <location>
        <begin position="19"/>
        <end position="54"/>
    </location>
</feature>
<organism evidence="2 3">
    <name type="scientific">Tectimicrobiota bacterium</name>
    <dbReference type="NCBI Taxonomy" id="2528274"/>
    <lineage>
        <taxon>Bacteria</taxon>
        <taxon>Pseudomonadati</taxon>
        <taxon>Nitrospinota/Tectimicrobiota group</taxon>
        <taxon>Candidatus Tectimicrobiota</taxon>
    </lineage>
</organism>
<evidence type="ECO:0000313" key="2">
    <source>
        <dbReference type="EMBL" id="MBI3015268.1"/>
    </source>
</evidence>
<protein>
    <recommendedName>
        <fullName evidence="4">Cytochrome C</fullName>
    </recommendedName>
</protein>
<evidence type="ECO:0000256" key="1">
    <source>
        <dbReference type="SAM" id="SignalP"/>
    </source>
</evidence>
<name>A0A932GQ24_UNCTE</name>